<accession>A0A0U1L1C2</accession>
<feature type="transmembrane region" description="Helical" evidence="1">
    <location>
        <begin position="75"/>
        <end position="96"/>
    </location>
</feature>
<keyword evidence="1" id="KW-0812">Transmembrane</keyword>
<dbReference type="CDD" id="cd00077">
    <property type="entry name" value="HDc"/>
    <property type="match status" value="1"/>
</dbReference>
<dbReference type="SUPFAM" id="SSF55073">
    <property type="entry name" value="Nucleotide cyclase"/>
    <property type="match status" value="1"/>
</dbReference>
<feature type="transmembrane region" description="Helical" evidence="1">
    <location>
        <begin position="23"/>
        <end position="44"/>
    </location>
</feature>
<dbReference type="SUPFAM" id="SSF109604">
    <property type="entry name" value="HD-domain/PDEase-like"/>
    <property type="match status" value="1"/>
</dbReference>
<evidence type="ECO:0000313" key="4">
    <source>
        <dbReference type="EMBL" id="CQR73129.1"/>
    </source>
</evidence>
<dbReference type="EMBL" id="CTRP01000012">
    <property type="protein sequence ID" value="CQR73129.1"/>
    <property type="molecule type" value="Genomic_DNA"/>
</dbReference>
<evidence type="ECO:0000313" key="5">
    <source>
        <dbReference type="Proteomes" id="UP000049855"/>
    </source>
</evidence>
<proteinExistence type="predicted"/>
<dbReference type="PROSITE" id="PS51832">
    <property type="entry name" value="HD_GYP"/>
    <property type="match status" value="1"/>
</dbReference>
<feature type="transmembrane region" description="Helical" evidence="1">
    <location>
        <begin position="102"/>
        <end position="119"/>
    </location>
</feature>
<dbReference type="AlphaFoldDB" id="A0A0U1L1C2"/>
<dbReference type="GO" id="GO:0004383">
    <property type="term" value="F:guanylate cyclase activity"/>
    <property type="evidence" value="ECO:0007669"/>
    <property type="project" value="UniProtKB-EC"/>
</dbReference>
<dbReference type="PANTHER" id="PTHR43155:SF2">
    <property type="entry name" value="CYCLIC DI-GMP PHOSPHODIESTERASE PA4108"/>
    <property type="match status" value="1"/>
</dbReference>
<dbReference type="EC" id="4.6.1.2" evidence="4"/>
<dbReference type="Pfam" id="PF13487">
    <property type="entry name" value="HD_5"/>
    <property type="match status" value="1"/>
</dbReference>
<feature type="transmembrane region" description="Helical" evidence="1">
    <location>
        <begin position="126"/>
        <end position="143"/>
    </location>
</feature>
<keyword evidence="5" id="KW-1185">Reference proteome</keyword>
<dbReference type="Proteomes" id="UP000049855">
    <property type="component" value="Unassembled WGS sequence"/>
</dbReference>
<keyword evidence="1" id="KW-1133">Transmembrane helix</keyword>
<feature type="domain" description="GGDEF" evidence="2">
    <location>
        <begin position="236"/>
        <end position="372"/>
    </location>
</feature>
<dbReference type="InterPro" id="IPR037522">
    <property type="entry name" value="HD_GYP_dom"/>
</dbReference>
<dbReference type="CDD" id="cd01949">
    <property type="entry name" value="GGDEF"/>
    <property type="match status" value="1"/>
</dbReference>
<organism evidence="4 5">
    <name type="scientific">Sporomusa ovata</name>
    <dbReference type="NCBI Taxonomy" id="2378"/>
    <lineage>
        <taxon>Bacteria</taxon>
        <taxon>Bacillati</taxon>
        <taxon>Bacillota</taxon>
        <taxon>Negativicutes</taxon>
        <taxon>Selenomonadales</taxon>
        <taxon>Sporomusaceae</taxon>
        <taxon>Sporomusa</taxon>
    </lineage>
</organism>
<sequence length="549" mass="61492">MQVGVEWHKLIGDEAQFSIEHRLLNIVLIFGFIIAVWSGVTNYLLDLDSLLVLTCLIGGVIMAGLYYLSFVRRKYAVTVFLLISAVFIITPVSWILNGGVSGSIPFYIILFSSVAANVFSGYKRIVVIAYFIIISGVLLFFEYKHPFIIVGYSSNVERYIDIFIGLATILIANTVVFVIILKHYNKEHERAKKYLAQSQAAQESLLYFSYHDALTGLYNRTYFEKEVTDFGHQRESGIGVFAVDIDRLKFINDTLGHEQGDATLVHAAKVLQASFGENSTIARIGGDEFAIIVRGVTRNGMEAMYKRIHDTIQIENKKSVEIAIPLEMSIGYAYSIGIDKSKRDLLREADNKMYREKLYRKAGTEGSIIHTVKNMLSARDYDTGVHGDRLQNLIASFAIAAGIPGSAIADIQLFAEFHDVGKIGIPDRILHKSGPLSQEEREQIQRHCEIGYRIAQASSDLLPIADWILKHHEWWNGEGYPLGIKGETIPLECRIVAIADAYDAMVSDRPYRKGISHEAASEELKRCAGTQFDPALVRIFTMIKGCNLS</sequence>
<feature type="transmembrane region" description="Helical" evidence="1">
    <location>
        <begin position="50"/>
        <end position="68"/>
    </location>
</feature>
<evidence type="ECO:0000259" key="2">
    <source>
        <dbReference type="PROSITE" id="PS50887"/>
    </source>
</evidence>
<name>A0A0U1L1C2_9FIRM</name>
<dbReference type="NCBIfam" id="TIGR00254">
    <property type="entry name" value="GGDEF"/>
    <property type="match status" value="1"/>
</dbReference>
<dbReference type="Gene3D" id="1.10.3210.10">
    <property type="entry name" value="Hypothetical protein af1432"/>
    <property type="match status" value="1"/>
</dbReference>
<dbReference type="InterPro" id="IPR043128">
    <property type="entry name" value="Rev_trsase/Diguanyl_cyclase"/>
</dbReference>
<keyword evidence="1" id="KW-0472">Membrane</keyword>
<feature type="transmembrane region" description="Helical" evidence="1">
    <location>
        <begin position="163"/>
        <end position="184"/>
    </location>
</feature>
<evidence type="ECO:0000259" key="3">
    <source>
        <dbReference type="PROSITE" id="PS51832"/>
    </source>
</evidence>
<dbReference type="Gene3D" id="3.30.70.270">
    <property type="match status" value="1"/>
</dbReference>
<dbReference type="InterPro" id="IPR000160">
    <property type="entry name" value="GGDEF_dom"/>
</dbReference>
<dbReference type="InterPro" id="IPR003607">
    <property type="entry name" value="HD/PDEase_dom"/>
</dbReference>
<dbReference type="InterPro" id="IPR029787">
    <property type="entry name" value="Nucleotide_cyclase"/>
</dbReference>
<dbReference type="SMART" id="SM00471">
    <property type="entry name" value="HDc"/>
    <property type="match status" value="1"/>
</dbReference>
<dbReference type="PROSITE" id="PS50887">
    <property type="entry name" value="GGDEF"/>
    <property type="match status" value="1"/>
</dbReference>
<dbReference type="SMART" id="SM00267">
    <property type="entry name" value="GGDEF"/>
    <property type="match status" value="1"/>
</dbReference>
<keyword evidence="4" id="KW-0456">Lyase</keyword>
<gene>
    <name evidence="4" type="ORF">SpAn4DRAFT_2361</name>
</gene>
<reference evidence="5" key="1">
    <citation type="submission" date="2015-03" db="EMBL/GenBank/DDBJ databases">
        <authorList>
            <person name="Nijsse Bart"/>
        </authorList>
    </citation>
    <scope>NUCLEOTIDE SEQUENCE [LARGE SCALE GENOMIC DNA]</scope>
</reference>
<feature type="domain" description="HD-GYP" evidence="3">
    <location>
        <begin position="361"/>
        <end position="549"/>
    </location>
</feature>
<dbReference type="PANTHER" id="PTHR43155">
    <property type="entry name" value="CYCLIC DI-GMP PHOSPHODIESTERASE PA4108-RELATED"/>
    <property type="match status" value="1"/>
</dbReference>
<evidence type="ECO:0000256" key="1">
    <source>
        <dbReference type="SAM" id="Phobius"/>
    </source>
</evidence>
<dbReference type="Pfam" id="PF00990">
    <property type="entry name" value="GGDEF"/>
    <property type="match status" value="1"/>
</dbReference>
<protein>
    <submittedName>
        <fullName evidence="4">Adenylate/guanylate cyclase</fullName>
        <ecNumber evidence="4">4.6.1.2</ecNumber>
    </submittedName>
</protein>